<evidence type="ECO:0000256" key="7">
    <source>
        <dbReference type="ARBA" id="ARBA00022523"/>
    </source>
</evidence>
<comment type="similarity">
    <text evidence="5">Belongs to the multicopper oxidase family.</text>
</comment>
<gene>
    <name evidence="16" type="ORF">Taro_014675</name>
</gene>
<keyword evidence="10" id="KW-0677">Repeat</keyword>
<name>A0A843UF91_COLES</name>
<dbReference type="InterPro" id="IPR001117">
    <property type="entry name" value="Cu-oxidase_2nd"/>
</dbReference>
<evidence type="ECO:0000259" key="14">
    <source>
        <dbReference type="Pfam" id="PF00394"/>
    </source>
</evidence>
<organism evidence="16 17">
    <name type="scientific">Colocasia esculenta</name>
    <name type="common">Wild taro</name>
    <name type="synonym">Arum esculentum</name>
    <dbReference type="NCBI Taxonomy" id="4460"/>
    <lineage>
        <taxon>Eukaryota</taxon>
        <taxon>Viridiplantae</taxon>
        <taxon>Streptophyta</taxon>
        <taxon>Embryophyta</taxon>
        <taxon>Tracheophyta</taxon>
        <taxon>Spermatophyta</taxon>
        <taxon>Magnoliopsida</taxon>
        <taxon>Liliopsida</taxon>
        <taxon>Araceae</taxon>
        <taxon>Aroideae</taxon>
        <taxon>Colocasieae</taxon>
        <taxon>Colocasia</taxon>
    </lineage>
</organism>
<dbReference type="Pfam" id="PF07731">
    <property type="entry name" value="Cu-oxidase_2"/>
    <property type="match status" value="2"/>
</dbReference>
<dbReference type="PROSITE" id="PS00080">
    <property type="entry name" value="MULTICOPPER_OXIDASE2"/>
    <property type="match status" value="2"/>
</dbReference>
<evidence type="ECO:0000256" key="4">
    <source>
        <dbReference type="ARBA" id="ARBA00004271"/>
    </source>
</evidence>
<evidence type="ECO:0000256" key="2">
    <source>
        <dbReference type="ARBA" id="ARBA00001935"/>
    </source>
</evidence>
<dbReference type="InterPro" id="IPR045087">
    <property type="entry name" value="Cu-oxidase_fam"/>
</dbReference>
<dbReference type="InterPro" id="IPR011706">
    <property type="entry name" value="Cu-oxidase_C"/>
</dbReference>
<dbReference type="InterPro" id="IPR034289">
    <property type="entry name" value="CuRO_3_LCC"/>
</dbReference>
<comment type="subcellular location">
    <subcellularLocation>
        <location evidence="4">Secreted</location>
        <location evidence="4">Extracellular space</location>
        <location evidence="4">Apoplast</location>
    </subcellularLocation>
</comment>
<evidence type="ECO:0000259" key="15">
    <source>
        <dbReference type="Pfam" id="PF07731"/>
    </source>
</evidence>
<feature type="domain" description="Plastocyanin-like" evidence="15">
    <location>
        <begin position="243"/>
        <end position="356"/>
    </location>
</feature>
<dbReference type="PANTHER" id="PTHR11709">
    <property type="entry name" value="MULTI-COPPER OXIDASE"/>
    <property type="match status" value="1"/>
</dbReference>
<evidence type="ECO:0000256" key="12">
    <source>
        <dbReference type="ARBA" id="ARBA00023008"/>
    </source>
</evidence>
<comment type="function">
    <text evidence="3">Lignin degradation and detoxification of lignin-derived products.</text>
</comment>
<evidence type="ECO:0000256" key="9">
    <source>
        <dbReference type="ARBA" id="ARBA00022723"/>
    </source>
</evidence>
<dbReference type="Gene3D" id="2.60.40.420">
    <property type="entry name" value="Cupredoxins - blue copper proteins"/>
    <property type="match status" value="3"/>
</dbReference>
<dbReference type="CDD" id="cd13897">
    <property type="entry name" value="CuRO_3_LCC_plant"/>
    <property type="match status" value="2"/>
</dbReference>
<dbReference type="CDD" id="cd13875">
    <property type="entry name" value="CuRO_2_LCC_plant"/>
    <property type="match status" value="1"/>
</dbReference>
<dbReference type="InterPro" id="IPR008972">
    <property type="entry name" value="Cupredoxin"/>
</dbReference>
<evidence type="ECO:0000256" key="13">
    <source>
        <dbReference type="ARBA" id="ARBA00023185"/>
    </source>
</evidence>
<keyword evidence="12" id="KW-0186">Copper</keyword>
<dbReference type="GO" id="GO:0048046">
    <property type="term" value="C:apoplast"/>
    <property type="evidence" value="ECO:0007669"/>
    <property type="project" value="UniProtKB-SubCell"/>
</dbReference>
<keyword evidence="9" id="KW-0479">Metal-binding</keyword>
<dbReference type="EC" id="1.10.3.2" evidence="6"/>
<protein>
    <recommendedName>
        <fullName evidence="6">laccase</fullName>
        <ecNumber evidence="6">1.10.3.2</ecNumber>
    </recommendedName>
</protein>
<reference evidence="16" key="1">
    <citation type="submission" date="2017-07" db="EMBL/GenBank/DDBJ databases">
        <title>Taro Niue Genome Assembly and Annotation.</title>
        <authorList>
            <person name="Atibalentja N."/>
            <person name="Keating K."/>
            <person name="Fields C.J."/>
        </authorList>
    </citation>
    <scope>NUCLEOTIDE SEQUENCE</scope>
    <source>
        <strain evidence="16">Niue_2</strain>
        <tissue evidence="16">Leaf</tissue>
    </source>
</reference>
<evidence type="ECO:0000313" key="17">
    <source>
        <dbReference type="Proteomes" id="UP000652761"/>
    </source>
</evidence>
<dbReference type="EMBL" id="NMUH01000616">
    <property type="protein sequence ID" value="MQL82218.1"/>
    <property type="molecule type" value="Genomic_DNA"/>
</dbReference>
<evidence type="ECO:0000256" key="5">
    <source>
        <dbReference type="ARBA" id="ARBA00010609"/>
    </source>
</evidence>
<feature type="domain" description="Plastocyanin-like" evidence="15">
    <location>
        <begin position="505"/>
        <end position="637"/>
    </location>
</feature>
<dbReference type="AlphaFoldDB" id="A0A843UF91"/>
<keyword evidence="11" id="KW-0560">Oxidoreductase</keyword>
<accession>A0A843UF91</accession>
<sequence>MMRSSLLFVYAGTYRMVVEHGKRYLLRVVNAAMNEELFLSLSRHRLTVVGADGSYTKPFTTNYVMITPGQTMDLLLEANQSPHRRYYMAVTAYSSSTTVAFDNTTATAILQYASSNPHKSLSKPLFPSSLPANNDTGAATTFAAGLRSLASAEHPADVPQAVDDHLVITTSINELPCATGSCEGPNGTRLAASLNNISFVTPSVDVLGAYYRRIAGVFESGFPKRPPLRFDFTAEDLPLSLLLPRLGTKVKVLPYNRSVEVVFQGTNLVAALNHPMHLHGHSFYVVGKGFGNFHRKRDARRYNLVDPPMVNTVGVPRKGWVAVRFRTMNPGVWFLHCHLERHLSWGMDTVLIVKNGKSHGARMLPPPPDMPPSYSSSTTVAFDNTTATAILQYASSNPHKCLSKPLFPSSLPANNDTGAATTFAAGLRSLASAEHPADVPQAVDDHLIITTSINELPCATGSCEGPNGTRLAASLNNISFVTPSVDVLGAYYRRIAGVFESSFPKRPPLRFDFTAEDLPLSLLLPRLGTKVKVLPYNRSVEVVFQGTNLVAALNHPMHLHGHSFYVVGKGFGNFHRKRDARRYNLVDPPMVNTVGVPPKGWVAVRFRTMNPGVWFLHCHLERHLSWGMDTVLIVKNGKSHGARMLPPPPDMPPCMGAEANGCNLSGSCLERRLD</sequence>
<dbReference type="GO" id="GO:0005507">
    <property type="term" value="F:copper ion binding"/>
    <property type="evidence" value="ECO:0007669"/>
    <property type="project" value="InterPro"/>
</dbReference>
<evidence type="ECO:0000256" key="8">
    <source>
        <dbReference type="ARBA" id="ARBA00022525"/>
    </source>
</evidence>
<proteinExistence type="inferred from homology"/>
<keyword evidence="7" id="KW-0052">Apoplast</keyword>
<keyword evidence="8" id="KW-0964">Secreted</keyword>
<evidence type="ECO:0000313" key="16">
    <source>
        <dbReference type="EMBL" id="MQL82218.1"/>
    </source>
</evidence>
<dbReference type="PROSITE" id="PS00079">
    <property type="entry name" value="MULTICOPPER_OXIDASE1"/>
    <property type="match status" value="2"/>
</dbReference>
<evidence type="ECO:0000256" key="3">
    <source>
        <dbReference type="ARBA" id="ARBA00002075"/>
    </source>
</evidence>
<evidence type="ECO:0000256" key="1">
    <source>
        <dbReference type="ARBA" id="ARBA00000349"/>
    </source>
</evidence>
<dbReference type="Pfam" id="PF00394">
    <property type="entry name" value="Cu-oxidase"/>
    <property type="match status" value="1"/>
</dbReference>
<keyword evidence="17" id="KW-1185">Reference proteome</keyword>
<dbReference type="InterPro" id="IPR033138">
    <property type="entry name" value="Cu_oxidase_CS"/>
</dbReference>
<feature type="domain" description="Plastocyanin-like" evidence="14">
    <location>
        <begin position="13"/>
        <end position="114"/>
    </location>
</feature>
<comment type="catalytic activity">
    <reaction evidence="1">
        <text>4 hydroquinone + O2 = 4 benzosemiquinone + 2 H2O</text>
        <dbReference type="Rhea" id="RHEA:11276"/>
        <dbReference type="ChEBI" id="CHEBI:15377"/>
        <dbReference type="ChEBI" id="CHEBI:15379"/>
        <dbReference type="ChEBI" id="CHEBI:17594"/>
        <dbReference type="ChEBI" id="CHEBI:17977"/>
        <dbReference type="EC" id="1.10.3.2"/>
    </reaction>
</comment>
<dbReference type="OrthoDB" id="2121828at2759"/>
<comment type="cofactor">
    <cofactor evidence="2">
        <name>Cu cation</name>
        <dbReference type="ChEBI" id="CHEBI:23378"/>
    </cofactor>
</comment>
<evidence type="ECO:0000256" key="6">
    <source>
        <dbReference type="ARBA" id="ARBA00012297"/>
    </source>
</evidence>
<dbReference type="PANTHER" id="PTHR11709:SF262">
    <property type="entry name" value="LACCASE-14"/>
    <property type="match status" value="1"/>
</dbReference>
<dbReference type="GO" id="GO:0046274">
    <property type="term" value="P:lignin catabolic process"/>
    <property type="evidence" value="ECO:0007669"/>
    <property type="project" value="UniProtKB-KW"/>
</dbReference>
<evidence type="ECO:0000256" key="10">
    <source>
        <dbReference type="ARBA" id="ARBA00022737"/>
    </source>
</evidence>
<evidence type="ECO:0000256" key="11">
    <source>
        <dbReference type="ARBA" id="ARBA00023002"/>
    </source>
</evidence>
<dbReference type="InterPro" id="IPR002355">
    <property type="entry name" value="Cu_oxidase_Cu_BS"/>
</dbReference>
<dbReference type="Proteomes" id="UP000652761">
    <property type="component" value="Unassembled WGS sequence"/>
</dbReference>
<dbReference type="GO" id="GO:0052716">
    <property type="term" value="F:hydroquinone:oxygen oxidoreductase activity"/>
    <property type="evidence" value="ECO:0007669"/>
    <property type="project" value="UniProtKB-EC"/>
</dbReference>
<dbReference type="SUPFAM" id="SSF49503">
    <property type="entry name" value="Cupredoxins"/>
    <property type="match status" value="3"/>
</dbReference>
<comment type="caution">
    <text evidence="16">The sequence shown here is derived from an EMBL/GenBank/DDBJ whole genome shotgun (WGS) entry which is preliminary data.</text>
</comment>
<keyword evidence="13" id="KW-0439">Lignin degradation</keyword>
<dbReference type="InterPro" id="IPR034285">
    <property type="entry name" value="CuRO_2_LCC"/>
</dbReference>